<dbReference type="KEGG" id="cad:Curi_c12800"/>
<dbReference type="Proteomes" id="UP000006094">
    <property type="component" value="Chromosome"/>
</dbReference>
<dbReference type="HOGENOM" id="CLU_2394490_0_0_9"/>
<keyword evidence="3" id="KW-1185">Reference proteome</keyword>
<reference evidence="2 3" key="1">
    <citation type="journal article" date="2012" name="PLoS ONE">
        <title>The purine-utilizing bacterium Clostridium acidurici 9a: a genome-guided metabolic reconsideration.</title>
        <authorList>
            <person name="Hartwich K."/>
            <person name="Poehlein A."/>
            <person name="Daniel R."/>
        </authorList>
    </citation>
    <scope>NUCLEOTIDE SEQUENCE [LARGE SCALE GENOMIC DNA]</scope>
    <source>
        <strain evidence="3">ATCC 7906 / DSM 604 / BCRC 14475 / CIP 104303 / KCTC 5404 / NCIMB 10678 / 9a</strain>
    </source>
</reference>
<evidence type="ECO:0000313" key="3">
    <source>
        <dbReference type="Proteomes" id="UP000006094"/>
    </source>
</evidence>
<evidence type="ECO:0000256" key="1">
    <source>
        <dbReference type="SAM" id="Phobius"/>
    </source>
</evidence>
<keyword evidence="1" id="KW-1133">Transmembrane helix</keyword>
<gene>
    <name evidence="2" type="ordered locus">Curi_c12800</name>
</gene>
<protein>
    <submittedName>
        <fullName evidence="2">Uncharacterized protein</fullName>
    </submittedName>
</protein>
<feature type="transmembrane region" description="Helical" evidence="1">
    <location>
        <begin position="65"/>
        <end position="88"/>
    </location>
</feature>
<dbReference type="RefSeq" id="WP_014967428.1">
    <property type="nucleotide sequence ID" value="NC_018664.1"/>
</dbReference>
<name>K0B0W8_GOTA9</name>
<dbReference type="EMBL" id="CP003326">
    <property type="protein sequence ID" value="AFS78291.1"/>
    <property type="molecule type" value="Genomic_DNA"/>
</dbReference>
<evidence type="ECO:0000313" key="2">
    <source>
        <dbReference type="EMBL" id="AFS78291.1"/>
    </source>
</evidence>
<sequence length="93" mass="10411">MTDRIQNVFKYISLILLLSGIAVWIWYVVTIIILGRTPYGEILITVPIGMFGVMTGLVSRNKKLIVLNTIQALALPVLFYIASFQAAAELKNR</sequence>
<accession>K0B0W8</accession>
<dbReference type="AlphaFoldDB" id="K0B0W8"/>
<keyword evidence="1" id="KW-0472">Membrane</keyword>
<keyword evidence="1" id="KW-0812">Transmembrane</keyword>
<feature type="transmembrane region" description="Helical" evidence="1">
    <location>
        <begin position="39"/>
        <end position="58"/>
    </location>
</feature>
<feature type="transmembrane region" description="Helical" evidence="1">
    <location>
        <begin position="12"/>
        <end position="33"/>
    </location>
</feature>
<proteinExistence type="predicted"/>
<organism evidence="2 3">
    <name type="scientific">Gottschalkia acidurici (strain ATCC 7906 / DSM 604 / BCRC 14475 / CIP 104303 / KCTC 5404 / NCIMB 10678 / 9a)</name>
    <name type="common">Clostridium acidurici</name>
    <dbReference type="NCBI Taxonomy" id="1128398"/>
    <lineage>
        <taxon>Bacteria</taxon>
        <taxon>Bacillati</taxon>
        <taxon>Bacillota</taxon>
        <taxon>Tissierellia</taxon>
        <taxon>Tissierellales</taxon>
        <taxon>Gottschalkiaceae</taxon>
        <taxon>Gottschalkia</taxon>
    </lineage>
</organism>